<organism evidence="2 3">
    <name type="scientific">Undibacterium griseum</name>
    <dbReference type="NCBI Taxonomy" id="2762295"/>
    <lineage>
        <taxon>Bacteria</taxon>
        <taxon>Pseudomonadati</taxon>
        <taxon>Pseudomonadota</taxon>
        <taxon>Betaproteobacteria</taxon>
        <taxon>Burkholderiales</taxon>
        <taxon>Oxalobacteraceae</taxon>
        <taxon>Undibacterium</taxon>
    </lineage>
</organism>
<feature type="region of interest" description="Disordered" evidence="1">
    <location>
        <begin position="49"/>
        <end position="79"/>
    </location>
</feature>
<sequence length="141" mass="14818">MKREPWRLLLIVLILLLPVRGFAAIGMSFPAGSLSVAAEAHCAEASQTAGASHPVTASDRQLVSGDLPSDTQGHHQKSGLSDHCKDLSSACCTGLAITSVLLFMPQHSLAAAMNGAAFPAFSPALARLPERPPRLRTIILL</sequence>
<accession>A0ABR6YMN8</accession>
<dbReference type="EMBL" id="JACOGC010000003">
    <property type="protein sequence ID" value="MBC3885162.1"/>
    <property type="molecule type" value="Genomic_DNA"/>
</dbReference>
<dbReference type="Proteomes" id="UP000613113">
    <property type="component" value="Unassembled WGS sequence"/>
</dbReference>
<gene>
    <name evidence="2" type="ORF">H8K27_08490</name>
</gene>
<name>A0ABR6YMN8_9BURK</name>
<keyword evidence="3" id="KW-1185">Reference proteome</keyword>
<proteinExistence type="predicted"/>
<evidence type="ECO:0000313" key="3">
    <source>
        <dbReference type="Proteomes" id="UP000613113"/>
    </source>
</evidence>
<dbReference type="RefSeq" id="WP_186862771.1">
    <property type="nucleotide sequence ID" value="NZ_JACOGC010000003.1"/>
</dbReference>
<evidence type="ECO:0008006" key="4">
    <source>
        <dbReference type="Google" id="ProtNLM"/>
    </source>
</evidence>
<protein>
    <recommendedName>
        <fullName evidence="4">DUF2946 domain-containing protein</fullName>
    </recommendedName>
</protein>
<evidence type="ECO:0000256" key="1">
    <source>
        <dbReference type="SAM" id="MobiDB-lite"/>
    </source>
</evidence>
<reference evidence="2 3" key="1">
    <citation type="submission" date="2020-08" db="EMBL/GenBank/DDBJ databases">
        <title>Novel species isolated from subtropical streams in China.</title>
        <authorList>
            <person name="Lu H."/>
        </authorList>
    </citation>
    <scope>NUCLEOTIDE SEQUENCE [LARGE SCALE GENOMIC DNA]</scope>
    <source>
        <strain evidence="2 3">FT31W</strain>
    </source>
</reference>
<comment type="caution">
    <text evidence="2">The sequence shown here is derived from an EMBL/GenBank/DDBJ whole genome shotgun (WGS) entry which is preliminary data.</text>
</comment>
<evidence type="ECO:0000313" key="2">
    <source>
        <dbReference type="EMBL" id="MBC3885162.1"/>
    </source>
</evidence>